<dbReference type="InParanoid" id="D6Z382"/>
<accession>D6Z382</accession>
<feature type="domain" description="HTH cro/C1-type" evidence="3">
    <location>
        <begin position="25"/>
        <end position="58"/>
    </location>
</feature>
<evidence type="ECO:0000259" key="3">
    <source>
        <dbReference type="PROSITE" id="PS50943"/>
    </source>
</evidence>
<keyword evidence="2" id="KW-0812">Transmembrane</keyword>
<sequence length="325" mass="34958">MSSEQTGQHTAEEQMEEGLALGEKLRRARTAKGISLEEAAGATRIHTSTLRALEENNRAALPASTFTRGFVRIYANHLGLDQEAALRQHIKESGLPEAATTEKVNIHEILAGERMAEPLRALSGSRFFWVMALLVAVLAVYWGYNSYFRPIAQPTAFPLESVFDQAQPEATPSSPATQATASTPEPLPAPPEQPAVATQPPPAAPAPLTAARPPADRQPAPAGAESTPQPEAPALSQAPVPSHPANAEASHVLEARFVEDTWVRLQIDQEPARQLFFQPGESRTWKAVEQLELRIGNAGGVELSYNGEPLPPLGRSGQVTDLSFP</sequence>
<organism evidence="4 5">
    <name type="scientific">Desulfurivibrio alkaliphilus (strain DSM 19089 / UNIQEM U267 / AHT2)</name>
    <dbReference type="NCBI Taxonomy" id="589865"/>
    <lineage>
        <taxon>Bacteria</taxon>
        <taxon>Pseudomonadati</taxon>
        <taxon>Thermodesulfobacteriota</taxon>
        <taxon>Desulfobulbia</taxon>
        <taxon>Desulfobulbales</taxon>
        <taxon>Desulfobulbaceae</taxon>
        <taxon>Desulfurivibrio</taxon>
    </lineage>
</organism>
<feature type="region of interest" description="Disordered" evidence="1">
    <location>
        <begin position="306"/>
        <end position="325"/>
    </location>
</feature>
<evidence type="ECO:0000313" key="5">
    <source>
        <dbReference type="Proteomes" id="UP000001508"/>
    </source>
</evidence>
<keyword evidence="5" id="KW-1185">Reference proteome</keyword>
<dbReference type="GO" id="GO:0003677">
    <property type="term" value="F:DNA binding"/>
    <property type="evidence" value="ECO:0007669"/>
    <property type="project" value="InterPro"/>
</dbReference>
<keyword evidence="2" id="KW-0472">Membrane</keyword>
<feature type="compositionally biased region" description="Pro residues" evidence="1">
    <location>
        <begin position="185"/>
        <end position="205"/>
    </location>
</feature>
<dbReference type="Proteomes" id="UP000001508">
    <property type="component" value="Chromosome"/>
</dbReference>
<dbReference type="InterPro" id="IPR025194">
    <property type="entry name" value="RodZ-like_C"/>
</dbReference>
<feature type="compositionally biased region" description="Low complexity" evidence="1">
    <location>
        <begin position="206"/>
        <end position="224"/>
    </location>
</feature>
<evidence type="ECO:0000256" key="1">
    <source>
        <dbReference type="SAM" id="MobiDB-lite"/>
    </source>
</evidence>
<protein>
    <recommendedName>
        <fullName evidence="3">HTH cro/C1-type domain-containing protein</fullName>
    </recommendedName>
</protein>
<dbReference type="PANTHER" id="PTHR34475">
    <property type="match status" value="1"/>
</dbReference>
<feature type="region of interest" description="Disordered" evidence="1">
    <location>
        <begin position="166"/>
        <end position="246"/>
    </location>
</feature>
<dbReference type="RefSeq" id="WP_013163535.1">
    <property type="nucleotide sequence ID" value="NC_014216.1"/>
</dbReference>
<dbReference type="STRING" id="589865.DaAHT2_1312"/>
<keyword evidence="2" id="KW-1133">Transmembrane helix</keyword>
<dbReference type="Pfam" id="PF13464">
    <property type="entry name" value="RodZ_C"/>
    <property type="match status" value="1"/>
</dbReference>
<feature type="transmembrane region" description="Helical" evidence="2">
    <location>
        <begin position="127"/>
        <end position="144"/>
    </location>
</feature>
<evidence type="ECO:0000313" key="4">
    <source>
        <dbReference type="EMBL" id="ADH86007.1"/>
    </source>
</evidence>
<reference evidence="5" key="1">
    <citation type="submission" date="2010-02" db="EMBL/GenBank/DDBJ databases">
        <title>Complete sequence of Desulfurivibrio alkaliphilus AHT2.</title>
        <authorList>
            <consortium name="US DOE Joint Genome Institute"/>
            <person name="Pitluck S."/>
            <person name="Chertkov O."/>
            <person name="Detter J.C."/>
            <person name="Han C."/>
            <person name="Tapia R."/>
            <person name="Larimer F."/>
            <person name="Land M."/>
            <person name="Hauser L."/>
            <person name="Kyrpides N."/>
            <person name="Mikhailova N."/>
            <person name="Sorokin D.Y."/>
            <person name="Muyzer G."/>
            <person name="Woyke T."/>
        </authorList>
    </citation>
    <scope>NUCLEOTIDE SEQUENCE [LARGE SCALE GENOMIC DNA]</scope>
    <source>
        <strain evidence="5">DSM 19089 / UNIQEM U267 / AHT2</strain>
    </source>
</reference>
<dbReference type="PANTHER" id="PTHR34475:SF1">
    <property type="entry name" value="CYTOSKELETON PROTEIN RODZ"/>
    <property type="match status" value="1"/>
</dbReference>
<dbReference type="AlphaFoldDB" id="D6Z382"/>
<dbReference type="InterPro" id="IPR050400">
    <property type="entry name" value="Bact_Cytoskel_RodZ"/>
</dbReference>
<dbReference type="OrthoDB" id="9797543at2"/>
<dbReference type="KEGG" id="dak:DaAHT2_1312"/>
<dbReference type="EMBL" id="CP001940">
    <property type="protein sequence ID" value="ADH86007.1"/>
    <property type="molecule type" value="Genomic_DNA"/>
</dbReference>
<dbReference type="HOGENOM" id="CLU_047530_1_1_7"/>
<dbReference type="FunCoup" id="D6Z382">
    <property type="interactions" value="20"/>
</dbReference>
<dbReference type="PROSITE" id="PS50943">
    <property type="entry name" value="HTH_CROC1"/>
    <property type="match status" value="1"/>
</dbReference>
<dbReference type="InterPro" id="IPR010982">
    <property type="entry name" value="Lambda_DNA-bd_dom_sf"/>
</dbReference>
<evidence type="ECO:0000256" key="2">
    <source>
        <dbReference type="SAM" id="Phobius"/>
    </source>
</evidence>
<dbReference type="Gene3D" id="1.10.260.40">
    <property type="entry name" value="lambda repressor-like DNA-binding domains"/>
    <property type="match status" value="1"/>
</dbReference>
<dbReference type="Pfam" id="PF13413">
    <property type="entry name" value="HTH_25"/>
    <property type="match status" value="1"/>
</dbReference>
<dbReference type="InterPro" id="IPR001387">
    <property type="entry name" value="Cro/C1-type_HTH"/>
</dbReference>
<gene>
    <name evidence="4" type="ordered locus">DaAHT2_1312</name>
</gene>
<dbReference type="eggNOG" id="COG1426">
    <property type="taxonomic scope" value="Bacteria"/>
</dbReference>
<feature type="compositionally biased region" description="Low complexity" evidence="1">
    <location>
        <begin position="168"/>
        <end position="184"/>
    </location>
</feature>
<dbReference type="CDD" id="cd00093">
    <property type="entry name" value="HTH_XRE"/>
    <property type="match status" value="1"/>
</dbReference>
<dbReference type="SUPFAM" id="SSF47413">
    <property type="entry name" value="lambda repressor-like DNA-binding domains"/>
    <property type="match status" value="1"/>
</dbReference>
<name>D6Z382_DESAT</name>
<proteinExistence type="predicted"/>